<keyword evidence="4 8" id="KW-0812">Transmembrane</keyword>
<feature type="transmembrane region" description="Helical" evidence="8">
    <location>
        <begin position="420"/>
        <end position="441"/>
    </location>
</feature>
<feature type="transmembrane region" description="Helical" evidence="8">
    <location>
        <begin position="50"/>
        <end position="75"/>
    </location>
</feature>
<dbReference type="EMBL" id="FXTJ01000002">
    <property type="protein sequence ID" value="SMO61007.1"/>
    <property type="molecule type" value="Genomic_DNA"/>
</dbReference>
<dbReference type="InterPro" id="IPR050833">
    <property type="entry name" value="Poly_Biosynth_Transport"/>
</dbReference>
<dbReference type="GO" id="GO:0005886">
    <property type="term" value="C:plasma membrane"/>
    <property type="evidence" value="ECO:0007669"/>
    <property type="project" value="UniProtKB-SubCell"/>
</dbReference>
<evidence type="ECO:0000313" key="10">
    <source>
        <dbReference type="Proteomes" id="UP000317484"/>
    </source>
</evidence>
<evidence type="ECO:0000313" key="9">
    <source>
        <dbReference type="EMBL" id="SMO61007.1"/>
    </source>
</evidence>
<feature type="transmembrane region" description="Helical" evidence="8">
    <location>
        <begin position="186"/>
        <end position="207"/>
    </location>
</feature>
<dbReference type="PANTHER" id="PTHR30250:SF10">
    <property type="entry name" value="LIPOPOLYSACCHARIDE BIOSYNTHESIS PROTEIN WZXC"/>
    <property type="match status" value="1"/>
</dbReference>
<comment type="similarity">
    <text evidence="2">Belongs to the polysaccharide synthase family.</text>
</comment>
<evidence type="ECO:0000256" key="8">
    <source>
        <dbReference type="SAM" id="Phobius"/>
    </source>
</evidence>
<feature type="transmembrane region" description="Helical" evidence="8">
    <location>
        <begin position="328"/>
        <end position="355"/>
    </location>
</feature>
<dbReference type="Proteomes" id="UP000317484">
    <property type="component" value="Unassembled WGS sequence"/>
</dbReference>
<feature type="transmembrane region" description="Helical" evidence="8">
    <location>
        <begin position="485"/>
        <end position="505"/>
    </location>
</feature>
<feature type="transmembrane region" description="Helical" evidence="8">
    <location>
        <begin position="361"/>
        <end position="382"/>
    </location>
</feature>
<dbReference type="PANTHER" id="PTHR30250">
    <property type="entry name" value="PST FAMILY PREDICTED COLANIC ACID TRANSPORTER"/>
    <property type="match status" value="1"/>
</dbReference>
<evidence type="ECO:0000256" key="3">
    <source>
        <dbReference type="ARBA" id="ARBA00022475"/>
    </source>
</evidence>
<feature type="transmembrane region" description="Helical" evidence="8">
    <location>
        <begin position="119"/>
        <end position="139"/>
    </location>
</feature>
<keyword evidence="10" id="KW-1185">Reference proteome</keyword>
<evidence type="ECO:0000256" key="4">
    <source>
        <dbReference type="ARBA" id="ARBA00022692"/>
    </source>
</evidence>
<evidence type="ECO:0000256" key="7">
    <source>
        <dbReference type="SAM" id="MobiDB-lite"/>
    </source>
</evidence>
<feature type="transmembrane region" description="Helical" evidence="8">
    <location>
        <begin position="394"/>
        <end position="414"/>
    </location>
</feature>
<sequence>MTSSDPPVPRATGAATGGTQHEGDAAVLERPPAPTAGDQGRSLRSRIGRVAAASAAALLFSELVALGQTIALARLLTPTEVGLFVAGGVLTTFVTNFVEGGLRSGLVHRAHDLDDAAATVFWATLATGALMALLSLAAAPLVGHVFGDRSAGLVAAALSGGLLLYALTNVPEALLQREFSVRRRLVVGPAVAVTFATVSVSTAALGLGVWSMVLGSYASSLVWVLTLWWICDWRPARGRPSFRLWRELARFGFPLVLGMLGDRGQKATQSVVTGAALGTADLGLLRYGERMARIPVMGLVEVSSVALFPAFARLADDRPRFRVAYLRALRLTVTAAAAVAAMVVTAGVPLVVLVLGEEWRGAGHALVAMAGLGLGKAVMTVGEEAIKGAGRTRLLNWLTLTETVLSVGLLLLLIGPLGLVGVGLSISVTAVVTAVLVASLAAPVVGVSARQTLGATAPAVASALVACAVTVPLEHLVLHSASRGPWGLACIALDGVVLLLVYGVTLRVTAPTTAREIAAMVAAAWRRVSPGRAAGDR</sequence>
<comment type="subcellular location">
    <subcellularLocation>
        <location evidence="1">Cell membrane</location>
        <topology evidence="1">Multi-pass membrane protein</topology>
    </subcellularLocation>
</comment>
<accession>A0A521CNI1</accession>
<keyword evidence="6 8" id="KW-0472">Membrane</keyword>
<evidence type="ECO:0000256" key="2">
    <source>
        <dbReference type="ARBA" id="ARBA00007430"/>
    </source>
</evidence>
<keyword evidence="5 8" id="KW-1133">Transmembrane helix</keyword>
<organism evidence="9 10">
    <name type="scientific">Geodermatophilus aquaeductus</name>
    <dbReference type="NCBI Taxonomy" id="1564161"/>
    <lineage>
        <taxon>Bacteria</taxon>
        <taxon>Bacillati</taxon>
        <taxon>Actinomycetota</taxon>
        <taxon>Actinomycetes</taxon>
        <taxon>Geodermatophilales</taxon>
        <taxon>Geodermatophilaceae</taxon>
        <taxon>Geodermatophilus</taxon>
    </lineage>
</organism>
<dbReference type="AlphaFoldDB" id="A0A521CNI1"/>
<feature type="transmembrane region" description="Helical" evidence="8">
    <location>
        <begin position="151"/>
        <end position="174"/>
    </location>
</feature>
<feature type="transmembrane region" description="Helical" evidence="8">
    <location>
        <begin position="81"/>
        <end position="98"/>
    </location>
</feature>
<feature type="transmembrane region" description="Helical" evidence="8">
    <location>
        <begin position="453"/>
        <end position="473"/>
    </location>
</feature>
<evidence type="ECO:0000256" key="1">
    <source>
        <dbReference type="ARBA" id="ARBA00004651"/>
    </source>
</evidence>
<protein>
    <submittedName>
        <fullName evidence="9">Polysaccharide transporter, PST family</fullName>
    </submittedName>
</protein>
<evidence type="ECO:0000256" key="6">
    <source>
        <dbReference type="ARBA" id="ARBA00023136"/>
    </source>
</evidence>
<feature type="region of interest" description="Disordered" evidence="7">
    <location>
        <begin position="1"/>
        <end position="41"/>
    </location>
</feature>
<proteinExistence type="inferred from homology"/>
<dbReference type="Pfam" id="PF13440">
    <property type="entry name" value="Polysacc_synt_3"/>
    <property type="match status" value="1"/>
</dbReference>
<reference evidence="9 10" key="1">
    <citation type="submission" date="2017-05" db="EMBL/GenBank/DDBJ databases">
        <authorList>
            <person name="Varghese N."/>
            <person name="Submissions S."/>
        </authorList>
    </citation>
    <scope>NUCLEOTIDE SEQUENCE [LARGE SCALE GENOMIC DNA]</scope>
    <source>
        <strain evidence="9 10">DSM 46834</strain>
    </source>
</reference>
<evidence type="ECO:0000256" key="5">
    <source>
        <dbReference type="ARBA" id="ARBA00022989"/>
    </source>
</evidence>
<feature type="transmembrane region" description="Helical" evidence="8">
    <location>
        <begin position="213"/>
        <end position="231"/>
    </location>
</feature>
<keyword evidence="3" id="KW-1003">Cell membrane</keyword>
<name>A0A521CNI1_9ACTN</name>
<gene>
    <name evidence="9" type="ORF">SAMN06273567_102515</name>
</gene>